<protein>
    <recommendedName>
        <fullName evidence="1">Non-structural protein NS1</fullName>
    </recommendedName>
</protein>
<accession>U5XLH1</accession>
<evidence type="ECO:0000313" key="2">
    <source>
        <dbReference type="EMBL" id="AGZ62530.1"/>
    </source>
</evidence>
<dbReference type="EMBL" id="KC669544">
    <property type="protein sequence ID" value="AGZ62530.1"/>
    <property type="molecule type" value="Genomic_RNA"/>
</dbReference>
<sequence>MEHFLRKFNPTCEERVSLETFSGISSEWRCGHRARDCFVNGFCARERFHDAIAYANEVSEPAIAQQVIRCAVTAMHDRDKLWILSRMKFAKPMEPGFQREMNRLVDGLRKAYNQSGIAVRFANEARPPRRARVQVDDSLSFLHLFYIPTVDGRVQNITGVMRFGTLGVVIYAPGQYQYSSPNDPTHARDLAVLRDHVQTTMPACRYTGCSRQIRRLMFVPQDARLMLENEEDTIWMMRHAEADAKFLDMYYKRDFPRFLKQRWGLLNGGMDLVDEFLLRGGLGPRGNRSLLTLRLATEGVDWRHMALPQMIIKMIIVRSLGYDLIVDWLGDGSPCQLCFLAERMPGQEFPIVDVRLAELSGSFEVVTVKPFAHGDDVPRVTALEQREVFRCIGGHWVKQVVNCASEAVIVAAKELQAYVRGEGLWSGEHYRKTMCHLSRCVLYWDLDKRERNIFYRLLCFSIFGAEAFENGRRVNWDDLGTFIRAVVYGPDVPLHADATLARLSIQMAQMYLSMMSQLPVLDGTYPMPP</sequence>
<evidence type="ECO:0000256" key="1">
    <source>
        <dbReference type="ARBA" id="ARBA00014071"/>
    </source>
</evidence>
<reference evidence="2" key="1">
    <citation type="journal article" date="2013" name="PLoS ONE">
        <title>Identification of Novel Viruses Using VirusHunter -- an Automated Data Analysis Pipeline.</title>
        <authorList>
            <person name="Zhao G."/>
            <person name="Krishnamurthy S."/>
            <person name="Cai Z."/>
            <person name="Popov V.L."/>
            <person name="Travassos da Rosa A.P."/>
            <person name="Guzman H."/>
            <person name="Cao S."/>
            <person name="Virgin H.W."/>
            <person name="Tesh R.B."/>
            <person name="Wang D."/>
        </authorList>
    </citation>
    <scope>NUCLEOTIDE SEQUENCE</scope>
    <source>
        <strain evidence="2">KY-663</strain>
    </source>
</reference>
<dbReference type="InterPro" id="IPR002630">
    <property type="entry name" value="Orbi_NS1"/>
</dbReference>
<dbReference type="Pfam" id="PF01718">
    <property type="entry name" value="Orbi_NS1"/>
    <property type="match status" value="1"/>
</dbReference>
<proteinExistence type="predicted"/>
<name>U5XLH1_9REOV</name>
<organism evidence="2">
    <name type="scientific">Heramatsu virus</name>
    <dbReference type="NCBI Taxonomy" id="1416744"/>
    <lineage>
        <taxon>Viruses</taxon>
        <taxon>Riboviria</taxon>
        <taxon>Orthornavirae</taxon>
        <taxon>Duplornaviricota</taxon>
        <taxon>Resentoviricetes</taxon>
        <taxon>Reovirales</taxon>
        <taxon>Sedoreoviridae</taxon>
        <taxon>Orbivirus</taxon>
    </lineage>
</organism>